<keyword evidence="3" id="KW-1185">Reference proteome</keyword>
<dbReference type="PANTHER" id="PTHR42704:SF17">
    <property type="entry name" value="RIBULOSE BISPHOSPHATE CARBOXYLASE LARGE CHAIN"/>
    <property type="match status" value="1"/>
</dbReference>
<name>A0A844B3I5_9RHOB</name>
<reference evidence="2 3" key="1">
    <citation type="submission" date="2019-11" db="EMBL/GenBank/DDBJ databases">
        <title>Draft Whole-Genome sequence of the marine photosynthetic bacterium Rhodovulum strictum DSM 11289.</title>
        <authorList>
            <person name="Kyndt J.A."/>
            <person name="Meyer T.E."/>
        </authorList>
    </citation>
    <scope>NUCLEOTIDE SEQUENCE [LARGE SCALE GENOMIC DNA]</scope>
    <source>
        <strain evidence="2 3">DSM 11289</strain>
    </source>
</reference>
<organism evidence="2 3">
    <name type="scientific">Rhodovulum strictum</name>
    <dbReference type="NCBI Taxonomy" id="58314"/>
    <lineage>
        <taxon>Bacteria</taxon>
        <taxon>Pseudomonadati</taxon>
        <taxon>Pseudomonadota</taxon>
        <taxon>Alphaproteobacteria</taxon>
        <taxon>Rhodobacterales</taxon>
        <taxon>Paracoccaceae</taxon>
        <taxon>Rhodovulum</taxon>
    </lineage>
</organism>
<dbReference type="InterPro" id="IPR036422">
    <property type="entry name" value="RuBisCO_lsu_N_sf"/>
</dbReference>
<proteinExistence type="predicted"/>
<dbReference type="AlphaFoldDB" id="A0A844B3I5"/>
<dbReference type="SUPFAM" id="SSF54966">
    <property type="entry name" value="RuBisCO, large subunit, small (N-terminal) domain"/>
    <property type="match status" value="1"/>
</dbReference>
<dbReference type="GO" id="GO:0000287">
    <property type="term" value="F:magnesium ion binding"/>
    <property type="evidence" value="ECO:0007669"/>
    <property type="project" value="InterPro"/>
</dbReference>
<dbReference type="Gene3D" id="3.20.20.110">
    <property type="entry name" value="Ribulose bisphosphate carboxylase, large subunit, C-terminal domain"/>
    <property type="match status" value="1"/>
</dbReference>
<accession>A0A844B3I5</accession>
<gene>
    <name evidence="2" type="ORF">GH815_06825</name>
</gene>
<dbReference type="InterPro" id="IPR036376">
    <property type="entry name" value="RuBisCO_lsu_C_sf"/>
</dbReference>
<sequence>MAETREQDAGRRAAAAARFSATWRIAAADLREAESVARDIALEQTVEIPADCVPEAVAAARVVAEIEALVAVPGGFDATLSFREDMVSDGAAGLLNVLHGNVSLKRGARLVGFAPSPGLLAGFAGPRFGIDGLRRMMAAPRRPLSATAIKPLGLDARALARLAGGYARGGVDIVKDDHGVIDQRAAPFEERIARCQEAVAAANAATGGHTLYVPMIAGRFDRLESQFSVARAEGVRAVMVAPMLSGPDVVDTLAARYDLALIAHPSFAGAALGDAAQGMTPALLLGTLFRLIGADVSIFPNAGGRFTFSRADCQDIARALRDPMGGIAPALPSPAGGMGLHQVGEMIDSFGRDTLLLIGGALMRHSPDPERGAAAFREAIEAADATTP</sequence>
<dbReference type="Gene3D" id="3.30.70.150">
    <property type="entry name" value="RuBisCO large subunit, N-terminal domain"/>
    <property type="match status" value="1"/>
</dbReference>
<comment type="caution">
    <text evidence="2">The sequence shown here is derived from an EMBL/GenBank/DDBJ whole genome shotgun (WGS) entry which is preliminary data.</text>
</comment>
<evidence type="ECO:0000313" key="3">
    <source>
        <dbReference type="Proteomes" id="UP000466730"/>
    </source>
</evidence>
<dbReference type="EMBL" id="WJPO01000007">
    <property type="protein sequence ID" value="MRH20701.1"/>
    <property type="molecule type" value="Genomic_DNA"/>
</dbReference>
<dbReference type="Pfam" id="PF00016">
    <property type="entry name" value="RuBisCO_large"/>
    <property type="match status" value="1"/>
</dbReference>
<dbReference type="GO" id="GO:0015977">
    <property type="term" value="P:carbon fixation"/>
    <property type="evidence" value="ECO:0007669"/>
    <property type="project" value="InterPro"/>
</dbReference>
<evidence type="ECO:0000259" key="1">
    <source>
        <dbReference type="Pfam" id="PF00016"/>
    </source>
</evidence>
<dbReference type="SFLD" id="SFLDS00014">
    <property type="entry name" value="RuBisCO"/>
    <property type="match status" value="1"/>
</dbReference>
<dbReference type="InterPro" id="IPR000685">
    <property type="entry name" value="RuBisCO_lsu_C"/>
</dbReference>
<dbReference type="Proteomes" id="UP000466730">
    <property type="component" value="Unassembled WGS sequence"/>
</dbReference>
<dbReference type="SFLD" id="SFLDG00301">
    <property type="entry name" value="RuBisCO-like_proteins"/>
    <property type="match status" value="1"/>
</dbReference>
<protein>
    <submittedName>
        <fullName evidence="2">Ribulose 1,5-bisphosphate carboxylase</fullName>
    </submittedName>
</protein>
<dbReference type="SUPFAM" id="SSF51649">
    <property type="entry name" value="RuBisCo, C-terminal domain"/>
    <property type="match status" value="1"/>
</dbReference>
<dbReference type="OrthoDB" id="9764279at2"/>
<dbReference type="InterPro" id="IPR033966">
    <property type="entry name" value="RuBisCO"/>
</dbReference>
<dbReference type="RefSeq" id="WP_153748006.1">
    <property type="nucleotide sequence ID" value="NZ_BAAADI010000049.1"/>
</dbReference>
<evidence type="ECO:0000313" key="2">
    <source>
        <dbReference type="EMBL" id="MRH20701.1"/>
    </source>
</evidence>
<dbReference type="GO" id="GO:0016984">
    <property type="term" value="F:ribulose-bisphosphate carboxylase activity"/>
    <property type="evidence" value="ECO:0007669"/>
    <property type="project" value="InterPro"/>
</dbReference>
<feature type="domain" description="Ribulose bisphosphate carboxylase large subunit C-terminal" evidence="1">
    <location>
        <begin position="129"/>
        <end position="295"/>
    </location>
</feature>
<dbReference type="PANTHER" id="PTHR42704">
    <property type="entry name" value="RIBULOSE BISPHOSPHATE CARBOXYLASE"/>
    <property type="match status" value="1"/>
</dbReference>